<dbReference type="Proteomes" id="UP001159405">
    <property type="component" value="Unassembled WGS sequence"/>
</dbReference>
<keyword evidence="2" id="KW-1185">Reference proteome</keyword>
<comment type="caution">
    <text evidence="1">The sequence shown here is derived from an EMBL/GenBank/DDBJ whole genome shotgun (WGS) entry which is preliminary data.</text>
</comment>
<gene>
    <name evidence="1" type="ORF">PLOB_00015709</name>
</gene>
<evidence type="ECO:0000313" key="2">
    <source>
        <dbReference type="Proteomes" id="UP001159405"/>
    </source>
</evidence>
<accession>A0ABN8RAL0</accession>
<evidence type="ECO:0000313" key="1">
    <source>
        <dbReference type="EMBL" id="CAH3175155.1"/>
    </source>
</evidence>
<sequence>MSCRVKENVLNSESVIRLHCPCQNSLFCPEPSPSTGFYNQRQVFTEIVQKNKPYSCDWLLEIDNGSFFKDVVMPCVFRKQHSAFMEFS</sequence>
<proteinExistence type="predicted"/>
<name>A0ABN8RAL0_9CNID</name>
<organism evidence="1 2">
    <name type="scientific">Porites lobata</name>
    <dbReference type="NCBI Taxonomy" id="104759"/>
    <lineage>
        <taxon>Eukaryota</taxon>
        <taxon>Metazoa</taxon>
        <taxon>Cnidaria</taxon>
        <taxon>Anthozoa</taxon>
        <taxon>Hexacorallia</taxon>
        <taxon>Scleractinia</taxon>
        <taxon>Fungiina</taxon>
        <taxon>Poritidae</taxon>
        <taxon>Porites</taxon>
    </lineage>
</organism>
<reference evidence="1 2" key="1">
    <citation type="submission" date="2022-05" db="EMBL/GenBank/DDBJ databases">
        <authorList>
            <consortium name="Genoscope - CEA"/>
            <person name="William W."/>
        </authorList>
    </citation>
    <scope>NUCLEOTIDE SEQUENCE [LARGE SCALE GENOMIC DNA]</scope>
</reference>
<dbReference type="EMBL" id="CALNXK010000197">
    <property type="protein sequence ID" value="CAH3175155.1"/>
    <property type="molecule type" value="Genomic_DNA"/>
</dbReference>
<protein>
    <submittedName>
        <fullName evidence="1">Uncharacterized protein</fullName>
    </submittedName>
</protein>